<dbReference type="InterPro" id="IPR001314">
    <property type="entry name" value="Peptidase_S1A"/>
</dbReference>
<dbReference type="SUPFAM" id="SSF50494">
    <property type="entry name" value="Trypsin-like serine proteases"/>
    <property type="match status" value="1"/>
</dbReference>
<evidence type="ECO:0000256" key="4">
    <source>
        <dbReference type="ARBA" id="ARBA00022825"/>
    </source>
</evidence>
<dbReference type="PANTHER" id="PTHR24276">
    <property type="entry name" value="POLYSERASE-RELATED"/>
    <property type="match status" value="1"/>
</dbReference>
<keyword evidence="5" id="KW-1015">Disulfide bond</keyword>
<dbReference type="InterPro" id="IPR033116">
    <property type="entry name" value="TRYPSIN_SER"/>
</dbReference>
<evidence type="ECO:0000256" key="5">
    <source>
        <dbReference type="ARBA" id="ARBA00023157"/>
    </source>
</evidence>
<keyword evidence="10" id="KW-1185">Reference proteome</keyword>
<gene>
    <name evidence="9" type="ORF">GQ602_004701</name>
</gene>
<evidence type="ECO:0000256" key="3">
    <source>
        <dbReference type="ARBA" id="ARBA00022801"/>
    </source>
</evidence>
<dbReference type="FunFam" id="2.40.10.10:FF:000068">
    <property type="entry name" value="transmembrane protease serine 2"/>
    <property type="match status" value="1"/>
</dbReference>
<protein>
    <submittedName>
        <fullName evidence="9">Trypsin-related protease</fullName>
    </submittedName>
</protein>
<evidence type="ECO:0000256" key="1">
    <source>
        <dbReference type="ARBA" id="ARBA00007664"/>
    </source>
</evidence>
<dbReference type="InterPro" id="IPR009003">
    <property type="entry name" value="Peptidase_S1_PA"/>
</dbReference>
<feature type="chain" id="PRO_5034446856" evidence="7">
    <location>
        <begin position="21"/>
        <end position="270"/>
    </location>
</feature>
<keyword evidence="2 6" id="KW-0645">Protease</keyword>
<dbReference type="AlphaFoldDB" id="A0A8H4Q4C7"/>
<organism evidence="9 10">
    <name type="scientific">Ophiocordyceps camponoti-floridani</name>
    <dbReference type="NCBI Taxonomy" id="2030778"/>
    <lineage>
        <taxon>Eukaryota</taxon>
        <taxon>Fungi</taxon>
        <taxon>Dikarya</taxon>
        <taxon>Ascomycota</taxon>
        <taxon>Pezizomycotina</taxon>
        <taxon>Sordariomycetes</taxon>
        <taxon>Hypocreomycetidae</taxon>
        <taxon>Hypocreales</taxon>
        <taxon>Ophiocordycipitaceae</taxon>
        <taxon>Ophiocordyceps</taxon>
    </lineage>
</organism>
<dbReference type="PRINTS" id="PR00722">
    <property type="entry name" value="CHYMOTRYPSIN"/>
</dbReference>
<dbReference type="Pfam" id="PF00089">
    <property type="entry name" value="Trypsin"/>
    <property type="match status" value="1"/>
</dbReference>
<evidence type="ECO:0000313" key="9">
    <source>
        <dbReference type="EMBL" id="KAF4585396.1"/>
    </source>
</evidence>
<dbReference type="FunFam" id="2.40.10.10:FF:000036">
    <property type="entry name" value="Trypsin beta"/>
    <property type="match status" value="1"/>
</dbReference>
<evidence type="ECO:0000256" key="6">
    <source>
        <dbReference type="RuleBase" id="RU363034"/>
    </source>
</evidence>
<dbReference type="GO" id="GO:0006508">
    <property type="term" value="P:proteolysis"/>
    <property type="evidence" value="ECO:0007669"/>
    <property type="project" value="UniProtKB-KW"/>
</dbReference>
<feature type="signal peptide" evidence="7">
    <location>
        <begin position="1"/>
        <end position="20"/>
    </location>
</feature>
<dbReference type="OrthoDB" id="4915747at2759"/>
<dbReference type="Proteomes" id="UP000562929">
    <property type="component" value="Unassembled WGS sequence"/>
</dbReference>
<accession>A0A8H4Q4C7</accession>
<evidence type="ECO:0000256" key="7">
    <source>
        <dbReference type="SAM" id="SignalP"/>
    </source>
</evidence>
<feature type="domain" description="Peptidase S1" evidence="8">
    <location>
        <begin position="27"/>
        <end position="265"/>
    </location>
</feature>
<sequence>MAVNTLLHLALLAMSPVSMAATLSKRIIGGGEAQSGEFPYLVGIMNRQKEVEVSCGGLLLDSKTVLTAAHCATNDTRVLGPQNLRIRAGSLHLQSGGIESNVSQIVMHPGYNHSTLDSDIAILKLVDPIQEDLPKISYNTRLADEGSDPAPNETVVLAGWGVTSDGSKPQWLKKVEMPVVSREICRESYAKSPSRLPITKNKICAGKHGSTGCEGDSGGPLISKSSGQVVGIVSHGSGPDCNAPGTFGAYTRVANYLSFIRENMECGKTC</sequence>
<proteinExistence type="inferred from homology"/>
<evidence type="ECO:0000259" key="8">
    <source>
        <dbReference type="PROSITE" id="PS50240"/>
    </source>
</evidence>
<dbReference type="InterPro" id="IPR050430">
    <property type="entry name" value="Peptidase_S1"/>
</dbReference>
<name>A0A8H4Q4C7_9HYPO</name>
<evidence type="ECO:0000313" key="10">
    <source>
        <dbReference type="Proteomes" id="UP000562929"/>
    </source>
</evidence>
<comment type="similarity">
    <text evidence="1">Belongs to the peptidase S1 family.</text>
</comment>
<keyword evidence="7" id="KW-0732">Signal</keyword>
<dbReference type="PANTHER" id="PTHR24276:SF98">
    <property type="entry name" value="FI18310P1-RELATED"/>
    <property type="match status" value="1"/>
</dbReference>
<dbReference type="Gene3D" id="2.40.10.10">
    <property type="entry name" value="Trypsin-like serine proteases"/>
    <property type="match status" value="1"/>
</dbReference>
<dbReference type="PROSITE" id="PS00135">
    <property type="entry name" value="TRYPSIN_SER"/>
    <property type="match status" value="1"/>
</dbReference>
<dbReference type="PROSITE" id="PS00134">
    <property type="entry name" value="TRYPSIN_HIS"/>
    <property type="match status" value="1"/>
</dbReference>
<evidence type="ECO:0000256" key="2">
    <source>
        <dbReference type="ARBA" id="ARBA00022670"/>
    </source>
</evidence>
<dbReference type="CDD" id="cd00190">
    <property type="entry name" value="Tryp_SPc"/>
    <property type="match status" value="1"/>
</dbReference>
<keyword evidence="4 6" id="KW-0720">Serine protease</keyword>
<dbReference type="InterPro" id="IPR018114">
    <property type="entry name" value="TRYPSIN_HIS"/>
</dbReference>
<dbReference type="InterPro" id="IPR043504">
    <property type="entry name" value="Peptidase_S1_PA_chymotrypsin"/>
</dbReference>
<keyword evidence="3 6" id="KW-0378">Hydrolase</keyword>
<dbReference type="EMBL" id="JAACLJ010000005">
    <property type="protein sequence ID" value="KAF4585396.1"/>
    <property type="molecule type" value="Genomic_DNA"/>
</dbReference>
<comment type="caution">
    <text evidence="9">The sequence shown here is derived from an EMBL/GenBank/DDBJ whole genome shotgun (WGS) entry which is preliminary data.</text>
</comment>
<dbReference type="InterPro" id="IPR001254">
    <property type="entry name" value="Trypsin_dom"/>
</dbReference>
<dbReference type="SMART" id="SM00020">
    <property type="entry name" value="Tryp_SPc"/>
    <property type="match status" value="1"/>
</dbReference>
<dbReference type="GO" id="GO:0004252">
    <property type="term" value="F:serine-type endopeptidase activity"/>
    <property type="evidence" value="ECO:0007669"/>
    <property type="project" value="InterPro"/>
</dbReference>
<dbReference type="PROSITE" id="PS50240">
    <property type="entry name" value="TRYPSIN_DOM"/>
    <property type="match status" value="1"/>
</dbReference>
<reference evidence="9 10" key="1">
    <citation type="journal article" date="2020" name="G3 (Bethesda)">
        <title>Genetic Underpinnings of Host Manipulation by Ophiocordyceps as Revealed by Comparative Transcriptomics.</title>
        <authorList>
            <person name="Will I."/>
            <person name="Das B."/>
            <person name="Trinh T."/>
            <person name="Brachmann A."/>
            <person name="Ohm R.A."/>
            <person name="de Bekker C."/>
        </authorList>
    </citation>
    <scope>NUCLEOTIDE SEQUENCE [LARGE SCALE GENOMIC DNA]</scope>
    <source>
        <strain evidence="9 10">EC05</strain>
    </source>
</reference>